<dbReference type="EMBL" id="CP023747">
    <property type="protein sequence ID" value="QEV43002.1"/>
    <property type="molecule type" value="Genomic_DNA"/>
</dbReference>
<dbReference type="InterPro" id="IPR036380">
    <property type="entry name" value="Isochorismatase-like_sf"/>
</dbReference>
<dbReference type="InterPro" id="IPR050272">
    <property type="entry name" value="Isochorismatase-like_hydrls"/>
</dbReference>
<name>A0A5P2WEA0_9ACTN</name>
<organism evidence="4 5">
    <name type="scientific">Streptomyces nodosus</name>
    <dbReference type="NCBI Taxonomy" id="40318"/>
    <lineage>
        <taxon>Bacteria</taxon>
        <taxon>Bacillati</taxon>
        <taxon>Actinomycetota</taxon>
        <taxon>Actinomycetes</taxon>
        <taxon>Kitasatosporales</taxon>
        <taxon>Streptomycetaceae</taxon>
        <taxon>Streptomyces</taxon>
    </lineage>
</organism>
<dbReference type="GO" id="GO:0016787">
    <property type="term" value="F:hydrolase activity"/>
    <property type="evidence" value="ECO:0007669"/>
    <property type="project" value="UniProtKB-KW"/>
</dbReference>
<evidence type="ECO:0000313" key="4">
    <source>
        <dbReference type="EMBL" id="QEV43002.1"/>
    </source>
</evidence>
<evidence type="ECO:0000259" key="3">
    <source>
        <dbReference type="Pfam" id="PF00857"/>
    </source>
</evidence>
<evidence type="ECO:0000256" key="2">
    <source>
        <dbReference type="SAM" id="MobiDB-lite"/>
    </source>
</evidence>
<dbReference type="OrthoDB" id="4426059at2"/>
<dbReference type="InterPro" id="IPR000868">
    <property type="entry name" value="Isochorismatase-like_dom"/>
</dbReference>
<dbReference type="CDD" id="cd00431">
    <property type="entry name" value="cysteine_hydrolases"/>
    <property type="match status" value="1"/>
</dbReference>
<dbReference type="SUPFAM" id="SSF52499">
    <property type="entry name" value="Isochorismatase-like hydrolases"/>
    <property type="match status" value="1"/>
</dbReference>
<dbReference type="PANTHER" id="PTHR43540:SF6">
    <property type="entry name" value="ISOCHORISMATASE-LIKE DOMAIN-CONTAINING PROTEIN"/>
    <property type="match status" value="1"/>
</dbReference>
<dbReference type="AlphaFoldDB" id="A0A5P2WEA0"/>
<dbReference type="Proteomes" id="UP000325763">
    <property type="component" value="Chromosome"/>
</dbReference>
<sequence>MATDAGHEHILRDSAPESGGREAGAPWLVVIDMQVAFADPGSAWAVPRYSEIEPVVKRLCDGFEGRVVVTRFVPDPAEPGQWARYYARWPTMRAPADDPLWDVTFPVPDSTPVVSLPTFGKWGGELDRITDGAPLVMCGVATDCCVLATVLAAADAGREVTVVADACAGVGDDYHEETLHVLGLLSPMVEVRMAGELG</sequence>
<gene>
    <name evidence="4" type="ORF">CP978_00890</name>
</gene>
<proteinExistence type="predicted"/>
<keyword evidence="1 4" id="KW-0378">Hydrolase</keyword>
<dbReference type="Pfam" id="PF00857">
    <property type="entry name" value="Isochorismatase"/>
    <property type="match status" value="1"/>
</dbReference>
<protein>
    <submittedName>
        <fullName evidence="4">Cysteine hydrolase</fullName>
    </submittedName>
</protein>
<dbReference type="KEGG" id="snq:CP978_00890"/>
<dbReference type="Gene3D" id="3.40.50.850">
    <property type="entry name" value="Isochorismatase-like"/>
    <property type="match status" value="1"/>
</dbReference>
<evidence type="ECO:0000256" key="1">
    <source>
        <dbReference type="ARBA" id="ARBA00022801"/>
    </source>
</evidence>
<evidence type="ECO:0000313" key="5">
    <source>
        <dbReference type="Proteomes" id="UP000325763"/>
    </source>
</evidence>
<reference evidence="4 5" key="1">
    <citation type="submission" date="2017-09" db="EMBL/GenBank/DDBJ databases">
        <title>Streptomyces genome completion.</title>
        <authorList>
            <person name="Lee N."/>
            <person name="Cho B.-K."/>
        </authorList>
    </citation>
    <scope>NUCLEOTIDE SEQUENCE [LARGE SCALE GENOMIC DNA]</scope>
    <source>
        <strain evidence="4 5">ATCC 14899</strain>
    </source>
</reference>
<feature type="region of interest" description="Disordered" evidence="2">
    <location>
        <begin position="1"/>
        <end position="20"/>
    </location>
</feature>
<accession>A0A5P2WEA0</accession>
<dbReference type="PANTHER" id="PTHR43540">
    <property type="entry name" value="PEROXYUREIDOACRYLATE/UREIDOACRYLATE AMIDOHYDROLASE-RELATED"/>
    <property type="match status" value="1"/>
</dbReference>
<feature type="compositionally biased region" description="Basic and acidic residues" evidence="2">
    <location>
        <begin position="1"/>
        <end position="15"/>
    </location>
</feature>
<feature type="domain" description="Isochorismatase-like" evidence="3">
    <location>
        <begin position="27"/>
        <end position="180"/>
    </location>
</feature>